<feature type="domain" description="Photolyase/cryptochrome alpha/beta" evidence="5">
    <location>
        <begin position="393"/>
        <end position="569"/>
    </location>
</feature>
<dbReference type="GO" id="GO:0003904">
    <property type="term" value="F:deoxyribodipyrimidine photo-lyase activity"/>
    <property type="evidence" value="ECO:0007669"/>
    <property type="project" value="TreeGrafter"/>
</dbReference>
<gene>
    <name evidence="6" type="ORF">TSOC_011178</name>
</gene>
<evidence type="ECO:0000256" key="1">
    <source>
        <dbReference type="ARBA" id="ARBA00004123"/>
    </source>
</evidence>
<reference evidence="6 7" key="1">
    <citation type="journal article" date="2017" name="Mol. Biol. Evol.">
        <title>The 4-celled Tetrabaena socialis nuclear genome reveals the essential components for genetic control of cell number at the origin of multicellularity in the volvocine lineage.</title>
        <authorList>
            <person name="Featherston J."/>
            <person name="Arakaki Y."/>
            <person name="Hanschen E.R."/>
            <person name="Ferris P.J."/>
            <person name="Michod R.E."/>
            <person name="Olson B.J.S.C."/>
            <person name="Nozaki H."/>
            <person name="Durand P.M."/>
        </authorList>
    </citation>
    <scope>NUCLEOTIDE SEQUENCE [LARGE SCALE GENOMIC DNA]</scope>
    <source>
        <strain evidence="6 7">NIES-571</strain>
    </source>
</reference>
<organism evidence="6 7">
    <name type="scientific">Tetrabaena socialis</name>
    <dbReference type="NCBI Taxonomy" id="47790"/>
    <lineage>
        <taxon>Eukaryota</taxon>
        <taxon>Viridiplantae</taxon>
        <taxon>Chlorophyta</taxon>
        <taxon>core chlorophytes</taxon>
        <taxon>Chlorophyceae</taxon>
        <taxon>CS clade</taxon>
        <taxon>Chlamydomonadales</taxon>
        <taxon>Tetrabaenaceae</taxon>
        <taxon>Tetrabaena</taxon>
    </lineage>
</organism>
<evidence type="ECO:0000256" key="3">
    <source>
        <dbReference type="ARBA" id="ARBA00023242"/>
    </source>
</evidence>
<dbReference type="GO" id="GO:0000719">
    <property type="term" value="P:photoreactive repair"/>
    <property type="evidence" value="ECO:0007669"/>
    <property type="project" value="TreeGrafter"/>
</dbReference>
<dbReference type="InterPro" id="IPR006050">
    <property type="entry name" value="DNA_photolyase_N"/>
</dbReference>
<protein>
    <submittedName>
        <fullName evidence="6">Deoxyribodipyrimidine photo-lyase</fullName>
    </submittedName>
</protein>
<proteinExistence type="predicted"/>
<comment type="caution">
    <text evidence="6">The sequence shown here is derived from an EMBL/GenBank/DDBJ whole genome shotgun (WGS) entry which is preliminary data.</text>
</comment>
<dbReference type="OrthoDB" id="5368863at2759"/>
<keyword evidence="2" id="KW-0862">Zinc</keyword>
<accession>A0A2J7ZR92</accession>
<feature type="region of interest" description="Disordered" evidence="4">
    <location>
        <begin position="275"/>
        <end position="393"/>
    </location>
</feature>
<dbReference type="Gene3D" id="1.10.579.10">
    <property type="entry name" value="DNA Cyclobutane Dipyrimidine Photolyase, subunit A, domain 3"/>
    <property type="match status" value="1"/>
</dbReference>
<dbReference type="EMBL" id="PGGS01000595">
    <property type="protein sequence ID" value="PNH02789.1"/>
    <property type="molecule type" value="Genomic_DNA"/>
</dbReference>
<name>A0A2J7ZR92_9CHLO</name>
<dbReference type="InterPro" id="IPR036155">
    <property type="entry name" value="Crypto/Photolyase_N_sf"/>
</dbReference>
<dbReference type="InterPro" id="IPR009061">
    <property type="entry name" value="DNA-bd_dom_put_sf"/>
</dbReference>
<evidence type="ECO:0000256" key="4">
    <source>
        <dbReference type="SAM" id="MobiDB-lite"/>
    </source>
</evidence>
<feature type="compositionally biased region" description="Acidic residues" evidence="4">
    <location>
        <begin position="312"/>
        <end position="321"/>
    </location>
</feature>
<sequence length="833" mass="83359">MSRRGDQLAKTHAKSMYCLADKDLEPLAAVEKRNPRSPKGPPMKLYEPCPSPEHVSPIRVVGGPLQLEALAHRKWGGPSGLAAEQRRREARRAARGATAAAAAAAAAAVGAEPGGAVPTTADAASGGGGGGGGPTTFAWLGLPALVTERIRNVRHLPPPAGLPPPLEASPRPSSLWLGGAAAATAGGDAAARSAAPAAARSAAPLWPPAVPALRRGGRGGAAGRDLGSARGGAADAAVAAAAGSAAEGARVEQAAGAVGAVGAVGVVEMVDLVSEGGDSGEDEEEGVQRGPRASGAGTGADATGANSRADLDLDLDGDADSDVLVLSSDADDGDDDNAGGNGGCGAVGAASAGPPRSQPQPQQQPVAAQAFSHPPQQDPAAAGPSRSSGPGGTHVLYWMKTAVRGHENPALDAARAAAQGLGLPLVVAAFVTARGGGPGWEECYANHRRFKFWLEGLRDTQRELRDQGLDLLIHIDGLTAAAAPSYNGGTLTSYGAQPAAQCPDCGGGGGGGDGGGGSGGCGCGDGWEALVAAARGAALVVTEDMPVNPDAAWLEELLRRLEQRPGDGCGGCGRRGADTGGGGASSSRAAAAAVGGYGDAHVPGVWVVDTACVVPVRLVPRAYERAYAYRSATEGQYRTPPSSAPAAATTTTAAAAAASDPAAAAPAASGPVAMEVDVDGRGAGAPYPQLESLAVLPQWAQQTLAAHAADPRSRRTEQQLEAGETGDELWDAAQRQLAAHGELHNNLRMTWGKALLGWCDSAQAALQATVRLNHRYALDGCDPASYGGILWCFGLFDGPKESSATAVSGTLRRRPTAAHARRLSPAALAELPP</sequence>
<dbReference type="SUPFAM" id="SSF46955">
    <property type="entry name" value="Putative DNA-binding domain"/>
    <property type="match status" value="1"/>
</dbReference>
<dbReference type="Pfam" id="PF00875">
    <property type="entry name" value="DNA_photolyase"/>
    <property type="match status" value="1"/>
</dbReference>
<dbReference type="Pfam" id="PF05181">
    <property type="entry name" value="XPA_C"/>
    <property type="match status" value="1"/>
</dbReference>
<dbReference type="PANTHER" id="PTHR10211">
    <property type="entry name" value="DEOXYRIBODIPYRIMIDINE PHOTOLYASE"/>
    <property type="match status" value="1"/>
</dbReference>
<dbReference type="Gene3D" id="3.40.50.620">
    <property type="entry name" value="HUPs"/>
    <property type="match status" value="1"/>
</dbReference>
<feature type="compositionally biased region" description="Low complexity" evidence="4">
    <location>
        <begin position="379"/>
        <end position="388"/>
    </location>
</feature>
<dbReference type="SUPFAM" id="SSF52425">
    <property type="entry name" value="Cryptochrome/photolyase, N-terminal domain"/>
    <property type="match status" value="1"/>
</dbReference>
<dbReference type="InterPro" id="IPR022656">
    <property type="entry name" value="XPA_C"/>
</dbReference>
<comment type="subcellular location">
    <subcellularLocation>
        <location evidence="1">Nucleus</location>
    </subcellularLocation>
</comment>
<dbReference type="PANTHER" id="PTHR10211:SF0">
    <property type="entry name" value="DEOXYRIBODIPYRIMIDINE PHOTO-LYASE"/>
    <property type="match status" value="1"/>
</dbReference>
<keyword evidence="6" id="KW-0456">Lyase</keyword>
<dbReference type="InterPro" id="IPR037129">
    <property type="entry name" value="XPA_sf"/>
</dbReference>
<feature type="region of interest" description="Disordered" evidence="4">
    <location>
        <begin position="30"/>
        <end position="50"/>
    </location>
</feature>
<dbReference type="InterPro" id="IPR014729">
    <property type="entry name" value="Rossmann-like_a/b/a_fold"/>
</dbReference>
<feature type="compositionally biased region" description="Low complexity" evidence="4">
    <location>
        <begin position="347"/>
        <end position="370"/>
    </location>
</feature>
<evidence type="ECO:0000256" key="2">
    <source>
        <dbReference type="ARBA" id="ARBA00022833"/>
    </source>
</evidence>
<dbReference type="InterPro" id="IPR036134">
    <property type="entry name" value="Crypto/Photolyase_FAD-like_sf"/>
</dbReference>
<keyword evidence="7" id="KW-1185">Reference proteome</keyword>
<dbReference type="Proteomes" id="UP000236333">
    <property type="component" value="Unassembled WGS sequence"/>
</dbReference>
<dbReference type="SUPFAM" id="SSF48173">
    <property type="entry name" value="Cryptochrome/photolyase FAD-binding domain"/>
    <property type="match status" value="1"/>
</dbReference>
<dbReference type="AlphaFoldDB" id="A0A2J7ZR92"/>
<evidence type="ECO:0000313" key="7">
    <source>
        <dbReference type="Proteomes" id="UP000236333"/>
    </source>
</evidence>
<dbReference type="Gene3D" id="3.90.530.10">
    <property type="entry name" value="XPA C-terminal domain"/>
    <property type="match status" value="1"/>
</dbReference>
<evidence type="ECO:0000313" key="6">
    <source>
        <dbReference type="EMBL" id="PNH02789.1"/>
    </source>
</evidence>
<evidence type="ECO:0000259" key="5">
    <source>
        <dbReference type="PROSITE" id="PS51645"/>
    </source>
</evidence>
<dbReference type="CDD" id="cd21075">
    <property type="entry name" value="DBD_XPA-like"/>
    <property type="match status" value="1"/>
</dbReference>
<keyword evidence="3" id="KW-0539">Nucleus</keyword>
<dbReference type="PROSITE" id="PS51645">
    <property type="entry name" value="PHR_CRY_ALPHA_BETA"/>
    <property type="match status" value="1"/>
</dbReference>
<dbReference type="GO" id="GO:0005634">
    <property type="term" value="C:nucleus"/>
    <property type="evidence" value="ECO:0007669"/>
    <property type="project" value="UniProtKB-SubCell"/>
</dbReference>
<dbReference type="InterPro" id="IPR052219">
    <property type="entry name" value="Photolyase_Class-2"/>
</dbReference>